<protein>
    <recommendedName>
        <fullName evidence="3">Phage protein</fullName>
    </recommendedName>
</protein>
<accession>A0ABS4GBV9</accession>
<keyword evidence="2" id="KW-1185">Reference proteome</keyword>
<sequence>MINEEFYEQIYEEYFDKTYNFIKSGLSDDIEKEIDMLDKTLETLYTRQGDD</sequence>
<name>A0ABS4GBV9_9FIRM</name>
<dbReference type="EMBL" id="JAGGKS010000002">
    <property type="protein sequence ID" value="MBP1925178.1"/>
    <property type="molecule type" value="Genomic_DNA"/>
</dbReference>
<evidence type="ECO:0000313" key="1">
    <source>
        <dbReference type="EMBL" id="MBP1925178.1"/>
    </source>
</evidence>
<proteinExistence type="predicted"/>
<gene>
    <name evidence="1" type="ORF">J2Z76_001035</name>
</gene>
<dbReference type="Proteomes" id="UP001519342">
    <property type="component" value="Unassembled WGS sequence"/>
</dbReference>
<dbReference type="RefSeq" id="WP_209510916.1">
    <property type="nucleotide sequence ID" value="NZ_JAGGKS010000002.1"/>
</dbReference>
<evidence type="ECO:0000313" key="2">
    <source>
        <dbReference type="Proteomes" id="UP001519342"/>
    </source>
</evidence>
<evidence type="ECO:0008006" key="3">
    <source>
        <dbReference type="Google" id="ProtNLM"/>
    </source>
</evidence>
<reference evidence="1 2" key="1">
    <citation type="submission" date="2021-03" db="EMBL/GenBank/DDBJ databases">
        <title>Genomic Encyclopedia of Type Strains, Phase IV (KMG-IV): sequencing the most valuable type-strain genomes for metagenomic binning, comparative biology and taxonomic classification.</title>
        <authorList>
            <person name="Goeker M."/>
        </authorList>
    </citation>
    <scope>NUCLEOTIDE SEQUENCE [LARGE SCALE GENOMIC DNA]</scope>
    <source>
        <strain evidence="1 2">DSM 24004</strain>
    </source>
</reference>
<organism evidence="1 2">
    <name type="scientific">Sedimentibacter acidaminivorans</name>
    <dbReference type="NCBI Taxonomy" id="913099"/>
    <lineage>
        <taxon>Bacteria</taxon>
        <taxon>Bacillati</taxon>
        <taxon>Bacillota</taxon>
        <taxon>Tissierellia</taxon>
        <taxon>Sedimentibacter</taxon>
    </lineage>
</organism>
<comment type="caution">
    <text evidence="1">The sequence shown here is derived from an EMBL/GenBank/DDBJ whole genome shotgun (WGS) entry which is preliminary data.</text>
</comment>